<dbReference type="InterPro" id="IPR022496">
    <property type="entry name" value="T6A_TsaB"/>
</dbReference>
<dbReference type="NCBIfam" id="TIGR03725">
    <property type="entry name" value="T6A_YeaZ"/>
    <property type="match status" value="1"/>
</dbReference>
<feature type="region of interest" description="Disordered" evidence="1">
    <location>
        <begin position="194"/>
        <end position="225"/>
    </location>
</feature>
<dbReference type="Pfam" id="PF00814">
    <property type="entry name" value="TsaD"/>
    <property type="match status" value="1"/>
</dbReference>
<dbReference type="RefSeq" id="WP_089232132.1">
    <property type="nucleotide sequence ID" value="NZ_FZOY01000002.1"/>
</dbReference>
<dbReference type="InterPro" id="IPR000905">
    <property type="entry name" value="Gcp-like_dom"/>
</dbReference>
<dbReference type="PANTHER" id="PTHR11735">
    <property type="entry name" value="TRNA N6-ADENOSINE THREONYLCARBAMOYLTRANSFERASE"/>
    <property type="match status" value="1"/>
</dbReference>
<evidence type="ECO:0000259" key="2">
    <source>
        <dbReference type="Pfam" id="PF00814"/>
    </source>
</evidence>
<evidence type="ECO:0000313" key="4">
    <source>
        <dbReference type="Proteomes" id="UP000198426"/>
    </source>
</evidence>
<sequence>MRSDPAILAFDTSAAHCAAALLFGGEILQAETREMGSGQAEALMPLLEDVLEAAHLGWKDLDAIAVGIGPGNFTGIRISVSAARGLALALGIPAVGVSTFDLMAYGQAGAELLVSLAAPRDQVYLQPFHHGTASGPGRLADPATLPGGLGLEDGGMVTGHRAEEIARSLGAQAAPAELEEIPQRIARIAAERLAGDGAAPERPAPLYVRAADAAPPSDPPPVILP</sequence>
<name>A0A239EY84_9RHOB</name>
<reference evidence="3 4" key="1">
    <citation type="submission" date="2017-06" db="EMBL/GenBank/DDBJ databases">
        <authorList>
            <person name="Kim H.J."/>
            <person name="Triplett B.A."/>
        </authorList>
    </citation>
    <scope>NUCLEOTIDE SEQUENCE [LARGE SCALE GENOMIC DNA]</scope>
    <source>
        <strain evidence="3 4">DSM 29339</strain>
    </source>
</reference>
<dbReference type="GO" id="GO:0005829">
    <property type="term" value="C:cytosol"/>
    <property type="evidence" value="ECO:0007669"/>
    <property type="project" value="TreeGrafter"/>
</dbReference>
<evidence type="ECO:0000256" key="1">
    <source>
        <dbReference type="SAM" id="MobiDB-lite"/>
    </source>
</evidence>
<evidence type="ECO:0000313" key="3">
    <source>
        <dbReference type="EMBL" id="SNS49575.1"/>
    </source>
</evidence>
<accession>A0A239EY84</accession>
<organism evidence="3 4">
    <name type="scientific">Tropicimonas sediminicola</name>
    <dbReference type="NCBI Taxonomy" id="1031541"/>
    <lineage>
        <taxon>Bacteria</taxon>
        <taxon>Pseudomonadati</taxon>
        <taxon>Pseudomonadota</taxon>
        <taxon>Alphaproteobacteria</taxon>
        <taxon>Rhodobacterales</taxon>
        <taxon>Roseobacteraceae</taxon>
        <taxon>Tropicimonas</taxon>
    </lineage>
</organism>
<gene>
    <name evidence="3" type="ORF">SAMN05421757_102396</name>
</gene>
<dbReference type="OrthoDB" id="9809995at2"/>
<dbReference type="PANTHER" id="PTHR11735:SF11">
    <property type="entry name" value="TRNA THREONYLCARBAMOYLADENOSINE BIOSYNTHESIS PROTEIN TSAB"/>
    <property type="match status" value="1"/>
</dbReference>
<proteinExistence type="predicted"/>
<dbReference type="Gene3D" id="3.30.420.40">
    <property type="match status" value="2"/>
</dbReference>
<feature type="domain" description="Gcp-like" evidence="2">
    <location>
        <begin position="40"/>
        <end position="126"/>
    </location>
</feature>
<dbReference type="AlphaFoldDB" id="A0A239EY84"/>
<dbReference type="SUPFAM" id="SSF53067">
    <property type="entry name" value="Actin-like ATPase domain"/>
    <property type="match status" value="1"/>
</dbReference>
<dbReference type="GO" id="GO:0002949">
    <property type="term" value="P:tRNA threonylcarbamoyladenosine modification"/>
    <property type="evidence" value="ECO:0007669"/>
    <property type="project" value="InterPro"/>
</dbReference>
<feature type="compositionally biased region" description="Pro residues" evidence="1">
    <location>
        <begin position="216"/>
        <end position="225"/>
    </location>
</feature>
<keyword evidence="4" id="KW-1185">Reference proteome</keyword>
<dbReference type="Proteomes" id="UP000198426">
    <property type="component" value="Unassembled WGS sequence"/>
</dbReference>
<dbReference type="InterPro" id="IPR043129">
    <property type="entry name" value="ATPase_NBD"/>
</dbReference>
<dbReference type="EMBL" id="FZOY01000002">
    <property type="protein sequence ID" value="SNS49575.1"/>
    <property type="molecule type" value="Genomic_DNA"/>
</dbReference>
<protein>
    <submittedName>
        <fullName evidence="3">tRNA threonylcarbamoyl adenosine modification protein YeaZ</fullName>
    </submittedName>
</protein>